<organism evidence="2 3">
    <name type="scientific">Nesidiocoris tenuis</name>
    <dbReference type="NCBI Taxonomy" id="355587"/>
    <lineage>
        <taxon>Eukaryota</taxon>
        <taxon>Metazoa</taxon>
        <taxon>Ecdysozoa</taxon>
        <taxon>Arthropoda</taxon>
        <taxon>Hexapoda</taxon>
        <taxon>Insecta</taxon>
        <taxon>Pterygota</taxon>
        <taxon>Neoptera</taxon>
        <taxon>Paraneoptera</taxon>
        <taxon>Hemiptera</taxon>
        <taxon>Heteroptera</taxon>
        <taxon>Panheteroptera</taxon>
        <taxon>Cimicomorpha</taxon>
        <taxon>Miridae</taxon>
        <taxon>Dicyphina</taxon>
        <taxon>Nesidiocoris</taxon>
    </lineage>
</organism>
<accession>A0A6H5H3S1</accession>
<protein>
    <recommendedName>
        <fullName evidence="4">Secreted protein</fullName>
    </recommendedName>
</protein>
<feature type="signal peptide" evidence="1">
    <location>
        <begin position="1"/>
        <end position="19"/>
    </location>
</feature>
<evidence type="ECO:0008006" key="4">
    <source>
        <dbReference type="Google" id="ProtNLM"/>
    </source>
</evidence>
<gene>
    <name evidence="2" type="ORF">NTEN_LOCUS16831</name>
</gene>
<evidence type="ECO:0000313" key="2">
    <source>
        <dbReference type="EMBL" id="CAB0012016.1"/>
    </source>
</evidence>
<sequence>MEFWTVLALWIMGRIPSSSVNYKKHSVPENQHCTEKITATQVLSIAIKIFEAPNSSRTVNAQSPWATFWISK</sequence>
<dbReference type="AlphaFoldDB" id="A0A6H5H3S1"/>
<dbReference type="Proteomes" id="UP000479000">
    <property type="component" value="Unassembled WGS sequence"/>
</dbReference>
<evidence type="ECO:0000313" key="3">
    <source>
        <dbReference type="Proteomes" id="UP000479000"/>
    </source>
</evidence>
<feature type="chain" id="PRO_5026161988" description="Secreted protein" evidence="1">
    <location>
        <begin position="20"/>
        <end position="72"/>
    </location>
</feature>
<proteinExistence type="predicted"/>
<reference evidence="2 3" key="1">
    <citation type="submission" date="2020-02" db="EMBL/GenBank/DDBJ databases">
        <authorList>
            <person name="Ferguson B K."/>
        </authorList>
    </citation>
    <scope>NUCLEOTIDE SEQUENCE [LARGE SCALE GENOMIC DNA]</scope>
</reference>
<keyword evidence="3" id="KW-1185">Reference proteome</keyword>
<keyword evidence="1" id="KW-0732">Signal</keyword>
<name>A0A6H5H3S1_9HEMI</name>
<feature type="non-terminal residue" evidence="2">
    <location>
        <position position="72"/>
    </location>
</feature>
<evidence type="ECO:0000256" key="1">
    <source>
        <dbReference type="SAM" id="SignalP"/>
    </source>
</evidence>
<dbReference type="EMBL" id="CADCXU010024726">
    <property type="protein sequence ID" value="CAB0012016.1"/>
    <property type="molecule type" value="Genomic_DNA"/>
</dbReference>